<dbReference type="EMBL" id="HG992978">
    <property type="protein sequence ID" value="CAE7012853.1"/>
    <property type="molecule type" value="Genomic_DNA"/>
</dbReference>
<dbReference type="AlphaFoldDB" id="A0A6S6VVS7"/>
<evidence type="ECO:0000313" key="2">
    <source>
        <dbReference type="Proteomes" id="UP000472372"/>
    </source>
</evidence>
<dbReference type="Pfam" id="PF11951">
    <property type="entry name" value="Fungal_trans_2"/>
    <property type="match status" value="1"/>
</dbReference>
<gene>
    <name evidence="1" type="ORF">PTTW11_02415</name>
</gene>
<sequence length="387" mass="43890">MSQVEYDMTYFFACFLPMNTVHGGGCLFQGQLEDMMHITPDLRDALCAVAALHRSRLAQSTTVTGKRLEPPDGALQLYGRSVKSVNRRIVCNTFAGDCSMLWTTFFLGLFELMCDPTGNNWLAHFLHGTCAILRVQQPSSLSGEDQHSTYTRTFFLTTRIFEISRALIYSELTFLSNPEWTDALARLWSGEGAAVWHPKESLFDMLPSISELSIRALCFCNDEAASMSDQMQLQRAQDLGAEGLLLRQMLQEWWEMSNTWQHTSQEFDSELLVGHIYYHAISIYHSGTYDYHIHWTQPGSPNAPVLARSEIDWHTREILRLSRELLAYGVAGVLLFFPLRVAGARVQSSREREDILGLLNVVVQRGYVVGDSITSDLAELWECNRVP</sequence>
<dbReference type="InterPro" id="IPR021858">
    <property type="entry name" value="Fun_TF"/>
</dbReference>
<dbReference type="PANTHER" id="PTHR38111:SF2">
    <property type="entry name" value="FINGER DOMAIN PROTEIN, PUTATIVE (AFU_ORTHOLOGUE AFUA_1G01560)-RELATED"/>
    <property type="match status" value="1"/>
</dbReference>
<reference evidence="1" key="1">
    <citation type="submission" date="2021-02" db="EMBL/GenBank/DDBJ databases">
        <authorList>
            <person name="Syme A R."/>
            <person name="Syme A R."/>
            <person name="Moolhuijzen P."/>
        </authorList>
    </citation>
    <scope>NUCLEOTIDE SEQUENCE</scope>
    <source>
        <strain evidence="1">W1-1</strain>
    </source>
</reference>
<dbReference type="Proteomes" id="UP000472372">
    <property type="component" value="Chromosome 2"/>
</dbReference>
<dbReference type="PANTHER" id="PTHR38111">
    <property type="entry name" value="ZN(2)-C6 FUNGAL-TYPE DOMAIN-CONTAINING PROTEIN-RELATED"/>
    <property type="match status" value="1"/>
</dbReference>
<evidence type="ECO:0000313" key="1">
    <source>
        <dbReference type="EMBL" id="CAE7012853.1"/>
    </source>
</evidence>
<organism evidence="1 2">
    <name type="scientific">Pyrenophora teres f. teres</name>
    <dbReference type="NCBI Taxonomy" id="97479"/>
    <lineage>
        <taxon>Eukaryota</taxon>
        <taxon>Fungi</taxon>
        <taxon>Dikarya</taxon>
        <taxon>Ascomycota</taxon>
        <taxon>Pezizomycotina</taxon>
        <taxon>Dothideomycetes</taxon>
        <taxon>Pleosporomycetidae</taxon>
        <taxon>Pleosporales</taxon>
        <taxon>Pleosporineae</taxon>
        <taxon>Pleosporaceae</taxon>
        <taxon>Pyrenophora</taxon>
    </lineage>
</organism>
<protein>
    <submittedName>
        <fullName evidence="1">Fungal-trans-2 domain containing protein</fullName>
    </submittedName>
</protein>
<accession>A0A6S6VVS7</accession>
<dbReference type="InterPro" id="IPR053178">
    <property type="entry name" value="Osmoadaptation_assoc"/>
</dbReference>
<name>A0A6S6VVS7_9PLEO</name>
<proteinExistence type="predicted"/>